<comment type="caution">
    <text evidence="10">The sequence shown here is derived from an EMBL/GenBank/DDBJ whole genome shotgun (WGS) entry which is preliminary data.</text>
</comment>
<dbReference type="GO" id="GO:0016592">
    <property type="term" value="C:mediator complex"/>
    <property type="evidence" value="ECO:0007669"/>
    <property type="project" value="InterPro"/>
</dbReference>
<evidence type="ECO:0000256" key="5">
    <source>
        <dbReference type="ARBA" id="ARBA00023159"/>
    </source>
</evidence>
<organism evidence="10 11">
    <name type="scientific">Hermanssonia centrifuga</name>
    <dbReference type="NCBI Taxonomy" id="98765"/>
    <lineage>
        <taxon>Eukaryota</taxon>
        <taxon>Fungi</taxon>
        <taxon>Dikarya</taxon>
        <taxon>Basidiomycota</taxon>
        <taxon>Agaricomycotina</taxon>
        <taxon>Agaricomycetes</taxon>
        <taxon>Polyporales</taxon>
        <taxon>Meruliaceae</taxon>
        <taxon>Hermanssonia</taxon>
    </lineage>
</organism>
<dbReference type="Proteomes" id="UP000186601">
    <property type="component" value="Unassembled WGS sequence"/>
</dbReference>
<dbReference type="AlphaFoldDB" id="A0A2R6PBW7"/>
<feature type="compositionally biased region" description="Low complexity" evidence="9">
    <location>
        <begin position="248"/>
        <end position="259"/>
    </location>
</feature>
<keyword evidence="4" id="KW-0805">Transcription regulation</keyword>
<evidence type="ECO:0000256" key="9">
    <source>
        <dbReference type="SAM" id="MobiDB-lite"/>
    </source>
</evidence>
<feature type="region of interest" description="Disordered" evidence="9">
    <location>
        <begin position="210"/>
        <end position="357"/>
    </location>
</feature>
<evidence type="ECO:0000313" key="11">
    <source>
        <dbReference type="Proteomes" id="UP000186601"/>
    </source>
</evidence>
<evidence type="ECO:0000313" key="10">
    <source>
        <dbReference type="EMBL" id="PSR88731.1"/>
    </source>
</evidence>
<dbReference type="InterPro" id="IPR013942">
    <property type="entry name" value="Mediator_Med19_fun"/>
</dbReference>
<keyword evidence="11" id="KW-1185">Reference proteome</keyword>
<dbReference type="OrthoDB" id="2160599at2759"/>
<dbReference type="PANTHER" id="PTHR28270">
    <property type="entry name" value="MEDIATOR OF RNA POLYMERASE II TRANSCRIPTION SUBUNIT 19"/>
    <property type="match status" value="1"/>
</dbReference>
<name>A0A2R6PBW7_9APHY</name>
<feature type="region of interest" description="Disordered" evidence="9">
    <location>
        <begin position="1"/>
        <end position="53"/>
    </location>
</feature>
<keyword evidence="7" id="KW-0539">Nucleus</keyword>
<evidence type="ECO:0000256" key="2">
    <source>
        <dbReference type="ARBA" id="ARBA00009259"/>
    </source>
</evidence>
<evidence type="ECO:0000256" key="6">
    <source>
        <dbReference type="ARBA" id="ARBA00023163"/>
    </source>
</evidence>
<feature type="compositionally biased region" description="Polar residues" evidence="9">
    <location>
        <begin position="278"/>
        <end position="308"/>
    </location>
</feature>
<evidence type="ECO:0000256" key="8">
    <source>
        <dbReference type="ARBA" id="ARBA00032018"/>
    </source>
</evidence>
<dbReference type="EMBL" id="MLYV02000503">
    <property type="protein sequence ID" value="PSR88731.1"/>
    <property type="molecule type" value="Genomic_DNA"/>
</dbReference>
<feature type="compositionally biased region" description="Polar residues" evidence="9">
    <location>
        <begin position="15"/>
        <end position="33"/>
    </location>
</feature>
<dbReference type="GO" id="GO:0006357">
    <property type="term" value="P:regulation of transcription by RNA polymerase II"/>
    <property type="evidence" value="ECO:0007669"/>
    <property type="project" value="InterPro"/>
</dbReference>
<feature type="compositionally biased region" description="Pro residues" evidence="9">
    <location>
        <begin position="35"/>
        <end position="48"/>
    </location>
</feature>
<dbReference type="GO" id="GO:0003712">
    <property type="term" value="F:transcription coregulator activity"/>
    <property type="evidence" value="ECO:0007669"/>
    <property type="project" value="InterPro"/>
</dbReference>
<proteinExistence type="inferred from homology"/>
<keyword evidence="5" id="KW-0010">Activator</keyword>
<accession>A0A2R6PBW7</accession>
<keyword evidence="6" id="KW-0804">Transcription</keyword>
<protein>
    <recommendedName>
        <fullName evidence="3">Mediator of RNA polymerase II transcription subunit 19</fullName>
    </recommendedName>
    <alternativeName>
        <fullName evidence="8">Mediator complex subunit 19</fullName>
    </alternativeName>
</protein>
<gene>
    <name evidence="10" type="ORF">PHLCEN_2v5082</name>
</gene>
<evidence type="ECO:0000256" key="1">
    <source>
        <dbReference type="ARBA" id="ARBA00004123"/>
    </source>
</evidence>
<feature type="compositionally biased region" description="Polar residues" evidence="9">
    <location>
        <begin position="342"/>
        <end position="357"/>
    </location>
</feature>
<dbReference type="GO" id="GO:0070847">
    <property type="term" value="C:core mediator complex"/>
    <property type="evidence" value="ECO:0007669"/>
    <property type="project" value="TreeGrafter"/>
</dbReference>
<feature type="compositionally biased region" description="Basic residues" evidence="9">
    <location>
        <begin position="216"/>
        <end position="226"/>
    </location>
</feature>
<dbReference type="PANTHER" id="PTHR28270:SF1">
    <property type="entry name" value="MEDIATOR OF RNA POLYMERASE II TRANSCRIPTION SUBUNIT 19"/>
    <property type="match status" value="1"/>
</dbReference>
<evidence type="ECO:0000256" key="3">
    <source>
        <dbReference type="ARBA" id="ARBA00019615"/>
    </source>
</evidence>
<comment type="subcellular location">
    <subcellularLocation>
        <location evidence="1">Nucleus</location>
    </subcellularLocation>
</comment>
<sequence length="397" mass="41975">MDVDEANSQPPLPQSSPKYNLQPTNTLAGPSNNPDQPPLPPIFLPPLPGHTSRRAYFTSTQDLLAQFQLLPAYDKYVRPYATPVGIADTGQFAATTTIDKGKGKEKEILALDPSSPTAGQTPGGPNDGDDDDGQGKGEKKWKNNYKHLIKGVPGKHSMKKDDYLMTMMQIPPKQRIAITPFDLRTQREAFSVSLEGLKGWNINALVAESPQAREDRKRRKEMKKLAKTQSISIPAPTGTPLGPPATPAPTAVGTPGVAGHQPAPVRTGTPRPGGLPASRQNQQSTSHAGGQTPTGVGTPRAQPTSHATASGIARHTPAPTPASTPGGPMDPPRGVKRERESSVGQVNGQSLSQTATQGVMANTNGVVKSAPTLATKLGTAVPRPFKKQRVIPVMSSE</sequence>
<reference evidence="10 11" key="1">
    <citation type="submission" date="2018-02" db="EMBL/GenBank/DDBJ databases">
        <title>Genome sequence of the basidiomycete white-rot fungus Phlebia centrifuga.</title>
        <authorList>
            <person name="Granchi Z."/>
            <person name="Peng M."/>
            <person name="de Vries R.P."/>
            <person name="Hilden K."/>
            <person name="Makela M.R."/>
            <person name="Grigoriev I."/>
            <person name="Riley R."/>
        </authorList>
    </citation>
    <scope>NUCLEOTIDE SEQUENCE [LARGE SCALE GENOMIC DNA]</scope>
    <source>
        <strain evidence="10 11">FBCC195</strain>
    </source>
</reference>
<evidence type="ECO:0000256" key="7">
    <source>
        <dbReference type="ARBA" id="ARBA00023242"/>
    </source>
</evidence>
<comment type="similarity">
    <text evidence="2">Belongs to the Mediator complex subunit 19 family.</text>
</comment>
<dbReference type="STRING" id="98765.A0A2R6PBW7"/>
<feature type="region of interest" description="Disordered" evidence="9">
    <location>
        <begin position="109"/>
        <end position="142"/>
    </location>
</feature>
<evidence type="ECO:0000256" key="4">
    <source>
        <dbReference type="ARBA" id="ARBA00023015"/>
    </source>
</evidence>